<evidence type="ECO:0000256" key="1">
    <source>
        <dbReference type="ARBA" id="ARBA00004651"/>
    </source>
</evidence>
<feature type="transmembrane region" description="Helical" evidence="8">
    <location>
        <begin position="223"/>
        <end position="245"/>
    </location>
</feature>
<keyword evidence="2 8" id="KW-1003">Cell membrane</keyword>
<keyword evidence="4 8" id="KW-0133">Cell shape</keyword>
<feature type="transmembrane region" description="Helical" evidence="8">
    <location>
        <begin position="386"/>
        <end position="406"/>
    </location>
</feature>
<feature type="transmembrane region" description="Helical" evidence="8">
    <location>
        <begin position="418"/>
        <end position="438"/>
    </location>
</feature>
<dbReference type="InterPro" id="IPR004268">
    <property type="entry name" value="MurJ"/>
</dbReference>
<evidence type="ECO:0000256" key="10">
    <source>
        <dbReference type="SAM" id="MobiDB-lite"/>
    </source>
</evidence>
<keyword evidence="5 8" id="KW-0573">Peptidoglycan synthesis</keyword>
<dbReference type="AlphaFoldDB" id="A0A2Z4FQD6"/>
<comment type="similarity">
    <text evidence="8 9">Belongs to the MurJ/MviN family.</text>
</comment>
<evidence type="ECO:0000256" key="8">
    <source>
        <dbReference type="HAMAP-Rule" id="MF_02078"/>
    </source>
</evidence>
<feature type="transmembrane region" description="Helical" evidence="8">
    <location>
        <begin position="444"/>
        <end position="466"/>
    </location>
</feature>
<feature type="region of interest" description="Disordered" evidence="10">
    <location>
        <begin position="1"/>
        <end position="37"/>
    </location>
</feature>
<keyword evidence="8 9" id="KW-0813">Transport</keyword>
<evidence type="ECO:0000313" key="11">
    <source>
        <dbReference type="EMBL" id="AWV91163.1"/>
    </source>
</evidence>
<dbReference type="PANTHER" id="PTHR47019:SF1">
    <property type="entry name" value="LIPID II FLIPPASE MURJ"/>
    <property type="match status" value="1"/>
</dbReference>
<evidence type="ECO:0000256" key="6">
    <source>
        <dbReference type="ARBA" id="ARBA00022989"/>
    </source>
</evidence>
<accession>A0A2Z4FQD6</accession>
<evidence type="ECO:0000256" key="9">
    <source>
        <dbReference type="PIRNR" id="PIRNR002869"/>
    </source>
</evidence>
<feature type="transmembrane region" description="Helical" evidence="8">
    <location>
        <begin position="517"/>
        <end position="538"/>
    </location>
</feature>
<proteinExistence type="inferred from homology"/>
<comment type="function">
    <text evidence="8 9">Involved in peptidoglycan biosynthesis. Transports lipid-linked peptidoglycan precursors from the inner to the outer leaflet of the cytoplasmic membrane.</text>
</comment>
<dbReference type="PIRSF" id="PIRSF002869">
    <property type="entry name" value="MviN"/>
    <property type="match status" value="1"/>
</dbReference>
<dbReference type="NCBIfam" id="TIGR01695">
    <property type="entry name" value="murJ_mviN"/>
    <property type="match status" value="1"/>
</dbReference>
<dbReference type="HAMAP" id="MF_02078">
    <property type="entry name" value="MurJ_MviN"/>
    <property type="match status" value="1"/>
</dbReference>
<keyword evidence="8 9" id="KW-0961">Cell wall biogenesis/degradation</keyword>
<dbReference type="GO" id="GO:0015648">
    <property type="term" value="F:lipid-linked peptidoglycan transporter activity"/>
    <property type="evidence" value="ECO:0007669"/>
    <property type="project" value="UniProtKB-UniRule"/>
</dbReference>
<name>A0A2Z4FQD6_9DELT</name>
<dbReference type="EMBL" id="CP030032">
    <property type="protein sequence ID" value="AWV91163.1"/>
    <property type="molecule type" value="Genomic_DNA"/>
</dbReference>
<protein>
    <recommendedName>
        <fullName evidence="8">Probable lipid II flippase MurJ</fullName>
    </recommendedName>
</protein>
<comment type="subcellular location">
    <subcellularLocation>
        <location evidence="1 8">Cell membrane</location>
        <topology evidence="1 8">Multi-pass membrane protein</topology>
    </subcellularLocation>
</comment>
<dbReference type="PANTHER" id="PTHR47019">
    <property type="entry name" value="LIPID II FLIPPASE MURJ"/>
    <property type="match status" value="1"/>
</dbReference>
<sequence>MTPNRRMNQTNKPESPADDAETSPTEAPAPGEKPARSVGSRMGIAALILAASIFLSRILGFLREAVIAYTHGASYATDAYYAAFTLPDLMSYLLAGGTLSVTFIPLFSSYISRGEEEAGWRMFSTIASTMGVVVVAFVIALEIFTPYLIPLVNPGFVNDPRQLELAIQMTRIVVPAQMAFYLGGLLQATLFVREVFWPAALAPLVYNVCIILGGLLLEPWLGIQGFAVGVVVGALLGPLLLPVWAARKEIKFKFRFDPFDKDFRTFVLLALPLMVGVSLVTVDEWLLKYFGSLAPDGAISWLNNSRKMMLVLFAVIGQAAGQAALPFLTRLYHQGKETEMGAMLASSLQRVGFLSMLGSAGLIVIAEPIIWLVFKRGAFTAADAAQTASLMVIFAAGLAAWAIQTLATRGFYARQDTITPMVIGTVVVLVSLPIYWWLYGAYGVLGLAASTTIGITLNALATLGVYRVRVGALPLKPIAAGILRGALFGVACGAAAWGARHLLAPYLDFRLPVENIALLIAMGAAFFAVGALMVALLNPPELDAILGRLRRRFARGKTAP</sequence>
<keyword evidence="3 8" id="KW-0812">Transmembrane</keyword>
<keyword evidence="7 8" id="KW-0472">Membrane</keyword>
<feature type="transmembrane region" description="Helical" evidence="8">
    <location>
        <begin position="123"/>
        <end position="145"/>
    </location>
</feature>
<evidence type="ECO:0000313" key="12">
    <source>
        <dbReference type="Proteomes" id="UP000249799"/>
    </source>
</evidence>
<dbReference type="GO" id="GO:0071555">
    <property type="term" value="P:cell wall organization"/>
    <property type="evidence" value="ECO:0007669"/>
    <property type="project" value="UniProtKB-UniRule"/>
</dbReference>
<dbReference type="GO" id="GO:0005886">
    <property type="term" value="C:plasma membrane"/>
    <property type="evidence" value="ECO:0007669"/>
    <property type="project" value="UniProtKB-SubCell"/>
</dbReference>
<dbReference type="CDD" id="cd13123">
    <property type="entry name" value="MATE_MurJ_like"/>
    <property type="match status" value="1"/>
</dbReference>
<reference evidence="11 12" key="1">
    <citation type="submission" date="2018-06" db="EMBL/GenBank/DDBJ databases">
        <title>Lujinxingia sediminis gen. nov. sp. nov., a new facultative anaerobic member of the class Deltaproteobacteria, and proposal of Lujinxingaceae fam. nov.</title>
        <authorList>
            <person name="Guo L.-Y."/>
            <person name="Li C.-M."/>
            <person name="Wang S."/>
            <person name="Du Z.-J."/>
        </authorList>
    </citation>
    <scope>NUCLEOTIDE SEQUENCE [LARGE SCALE GENOMIC DNA]</scope>
    <source>
        <strain evidence="11 12">FA350</strain>
    </source>
</reference>
<feature type="transmembrane region" description="Helical" evidence="8">
    <location>
        <begin position="89"/>
        <end position="111"/>
    </location>
</feature>
<dbReference type="GO" id="GO:0008360">
    <property type="term" value="P:regulation of cell shape"/>
    <property type="evidence" value="ECO:0007669"/>
    <property type="project" value="UniProtKB-UniRule"/>
</dbReference>
<dbReference type="GO" id="GO:0009252">
    <property type="term" value="P:peptidoglycan biosynthetic process"/>
    <property type="evidence" value="ECO:0007669"/>
    <property type="project" value="UniProtKB-UniRule"/>
</dbReference>
<feature type="compositionally biased region" description="Polar residues" evidence="10">
    <location>
        <begin position="1"/>
        <end position="13"/>
    </location>
</feature>
<feature type="transmembrane region" description="Helical" evidence="8">
    <location>
        <begin position="165"/>
        <end position="183"/>
    </location>
</feature>
<gene>
    <name evidence="11" type="primary">mviN</name>
    <name evidence="8" type="synonym">murJ</name>
    <name evidence="11" type="ORF">DN745_18260</name>
</gene>
<dbReference type="KEGG" id="bsed:DN745_18260"/>
<feature type="transmembrane region" description="Helical" evidence="8">
    <location>
        <begin position="43"/>
        <end position="69"/>
    </location>
</feature>
<organism evidence="11 12">
    <name type="scientific">Bradymonas sediminis</name>
    <dbReference type="NCBI Taxonomy" id="1548548"/>
    <lineage>
        <taxon>Bacteria</taxon>
        <taxon>Deltaproteobacteria</taxon>
        <taxon>Bradymonadales</taxon>
        <taxon>Bradymonadaceae</taxon>
        <taxon>Bradymonas</taxon>
    </lineage>
</organism>
<dbReference type="GO" id="GO:0034204">
    <property type="term" value="P:lipid translocation"/>
    <property type="evidence" value="ECO:0007669"/>
    <property type="project" value="TreeGrafter"/>
</dbReference>
<dbReference type="InterPro" id="IPR051050">
    <property type="entry name" value="Lipid_II_flippase_MurJ/MviN"/>
</dbReference>
<comment type="pathway">
    <text evidence="8">Cell wall biogenesis; peptidoglycan biosynthesis.</text>
</comment>
<dbReference type="Pfam" id="PF03023">
    <property type="entry name" value="MurJ"/>
    <property type="match status" value="1"/>
</dbReference>
<dbReference type="Proteomes" id="UP000249799">
    <property type="component" value="Chromosome"/>
</dbReference>
<evidence type="ECO:0000256" key="5">
    <source>
        <dbReference type="ARBA" id="ARBA00022984"/>
    </source>
</evidence>
<dbReference type="OrthoDB" id="9804143at2"/>
<evidence type="ECO:0000256" key="3">
    <source>
        <dbReference type="ARBA" id="ARBA00022692"/>
    </source>
</evidence>
<dbReference type="UniPathway" id="UPA00219"/>
<feature type="transmembrane region" description="Helical" evidence="8">
    <location>
        <begin position="266"/>
        <end position="287"/>
    </location>
</feature>
<feature type="transmembrane region" description="Helical" evidence="8">
    <location>
        <begin position="478"/>
        <end position="497"/>
    </location>
</feature>
<keyword evidence="12" id="KW-1185">Reference proteome</keyword>
<feature type="transmembrane region" description="Helical" evidence="8">
    <location>
        <begin position="195"/>
        <end position="217"/>
    </location>
</feature>
<evidence type="ECO:0000256" key="7">
    <source>
        <dbReference type="ARBA" id="ARBA00023136"/>
    </source>
</evidence>
<keyword evidence="6 8" id="KW-1133">Transmembrane helix</keyword>
<evidence type="ECO:0000256" key="2">
    <source>
        <dbReference type="ARBA" id="ARBA00022475"/>
    </source>
</evidence>
<dbReference type="PRINTS" id="PR01806">
    <property type="entry name" value="VIRFACTRMVIN"/>
</dbReference>
<feature type="transmembrane region" description="Helical" evidence="8">
    <location>
        <begin position="353"/>
        <end position="374"/>
    </location>
</feature>
<evidence type="ECO:0000256" key="4">
    <source>
        <dbReference type="ARBA" id="ARBA00022960"/>
    </source>
</evidence>
<feature type="transmembrane region" description="Helical" evidence="8">
    <location>
        <begin position="307"/>
        <end position="332"/>
    </location>
</feature>